<dbReference type="Proteomes" id="UP000050761">
    <property type="component" value="Unassembled WGS sequence"/>
</dbReference>
<dbReference type="WBParaSite" id="HPBE_0001595901-mRNA-1">
    <property type="protein sequence ID" value="HPBE_0001595901-mRNA-1"/>
    <property type="gene ID" value="HPBE_0001595901"/>
</dbReference>
<protein>
    <submittedName>
        <fullName evidence="2 4">Uncharacterized protein</fullName>
    </submittedName>
</protein>
<keyword evidence="3" id="KW-1185">Reference proteome</keyword>
<organism evidence="3 4">
    <name type="scientific">Heligmosomoides polygyrus</name>
    <name type="common">Parasitic roundworm</name>
    <dbReference type="NCBI Taxonomy" id="6339"/>
    <lineage>
        <taxon>Eukaryota</taxon>
        <taxon>Metazoa</taxon>
        <taxon>Ecdysozoa</taxon>
        <taxon>Nematoda</taxon>
        <taxon>Chromadorea</taxon>
        <taxon>Rhabditida</taxon>
        <taxon>Rhabditina</taxon>
        <taxon>Rhabditomorpha</taxon>
        <taxon>Strongyloidea</taxon>
        <taxon>Heligmosomidae</taxon>
        <taxon>Heligmosomoides</taxon>
    </lineage>
</organism>
<feature type="compositionally biased region" description="Polar residues" evidence="1">
    <location>
        <begin position="41"/>
        <end position="52"/>
    </location>
</feature>
<gene>
    <name evidence="2" type="ORF">HPBE_LOCUS15958</name>
</gene>
<proteinExistence type="predicted"/>
<name>A0A183G3H8_HELPZ</name>
<feature type="region of interest" description="Disordered" evidence="1">
    <location>
        <begin position="1"/>
        <end position="52"/>
    </location>
</feature>
<evidence type="ECO:0000313" key="4">
    <source>
        <dbReference type="WBParaSite" id="HPBE_0001595901-mRNA-1"/>
    </source>
</evidence>
<dbReference type="AlphaFoldDB" id="A0A183G3H8"/>
<evidence type="ECO:0000313" key="3">
    <source>
        <dbReference type="Proteomes" id="UP000050761"/>
    </source>
</evidence>
<sequence>MDEKSTGADPGGSLAFQQDSSDKMGQYLPRTADPVGISAGKESSSSLTNDVASSQARQCAIRRLLAAFAVIHRLERGCSLTPFTAKIQEKTAVDQFPGTREV</sequence>
<evidence type="ECO:0000313" key="2">
    <source>
        <dbReference type="EMBL" id="VDP04462.1"/>
    </source>
</evidence>
<reference evidence="4" key="2">
    <citation type="submission" date="2019-09" db="UniProtKB">
        <authorList>
            <consortium name="WormBaseParasite"/>
        </authorList>
    </citation>
    <scope>IDENTIFICATION</scope>
</reference>
<accession>A0A183G3H8</accession>
<reference evidence="2 3" key="1">
    <citation type="submission" date="2018-11" db="EMBL/GenBank/DDBJ databases">
        <authorList>
            <consortium name="Pathogen Informatics"/>
        </authorList>
    </citation>
    <scope>NUCLEOTIDE SEQUENCE [LARGE SCALE GENOMIC DNA]</scope>
</reference>
<dbReference type="EMBL" id="UZAH01029138">
    <property type="protein sequence ID" value="VDP04462.1"/>
    <property type="molecule type" value="Genomic_DNA"/>
</dbReference>
<evidence type="ECO:0000256" key="1">
    <source>
        <dbReference type="SAM" id="MobiDB-lite"/>
    </source>
</evidence>
<accession>A0A3P7ZV59</accession>